<dbReference type="Proteomes" id="UP000486602">
    <property type="component" value="Unassembled WGS sequence"/>
</dbReference>
<name>A0A7K3WUQ4_9FLAO</name>
<sequence>MALSTALAEMENYIVQFPENMIEAIEIGTKAIKNFKTDDVDNVVIVGLGGSGIGGKIVSQLVWDKCAVPVTLVNDYRIPKWVNERTLFVATSYSGNTEETLSALGEAIQHSAQIAAITAGGKLKQLCWERSYNCIEIPGGQPPRTSFGYNSVQQFFVLQAYGLIDGYFIDELHEAAHLLKKDAGFIRTEAAAIANKIANTTPVIYSETRSEGLAVRLRQQINENAKMLCWHHSLPEMNHNELVGWAGGSNNFSALFIHTPEDHPGTATRMELSKEIIGRYTDKVIDLNPKGNSRIARAYYLIHLGDWISYYLAMERQVNPLEIEVIDYLKSELAK</sequence>
<dbReference type="GO" id="GO:0004476">
    <property type="term" value="F:mannose-6-phosphate isomerase activity"/>
    <property type="evidence" value="ECO:0007669"/>
    <property type="project" value="InterPro"/>
</dbReference>
<gene>
    <name evidence="4" type="ORF">G3O08_14845</name>
</gene>
<reference evidence="4 5" key="1">
    <citation type="submission" date="2020-02" db="EMBL/GenBank/DDBJ databases">
        <title>Out from the shadows clarifying the taxonomy of the family Cryomorphaceae and related taxa by utilizing the GTDB taxonomic framework.</title>
        <authorList>
            <person name="Bowman J.P."/>
        </authorList>
    </citation>
    <scope>NUCLEOTIDE SEQUENCE [LARGE SCALE GENOMIC DNA]</scope>
    <source>
        <strain evidence="4 5">QSSC 1-22</strain>
    </source>
</reference>
<protein>
    <submittedName>
        <fullName evidence="4">Bifunctional phosphoglucose/phosphomannose isomerase</fullName>
    </submittedName>
</protein>
<organism evidence="4 5">
    <name type="scientific">Cryomorpha ignava</name>
    <dbReference type="NCBI Taxonomy" id="101383"/>
    <lineage>
        <taxon>Bacteria</taxon>
        <taxon>Pseudomonadati</taxon>
        <taxon>Bacteroidota</taxon>
        <taxon>Flavobacteriia</taxon>
        <taxon>Flavobacteriales</taxon>
        <taxon>Cryomorphaceae</taxon>
        <taxon>Cryomorpha</taxon>
    </lineage>
</organism>
<evidence type="ECO:0000313" key="4">
    <source>
        <dbReference type="EMBL" id="NEN24781.1"/>
    </source>
</evidence>
<dbReference type="PROSITE" id="PS51464">
    <property type="entry name" value="SIS"/>
    <property type="match status" value="1"/>
</dbReference>
<accession>A0A7K3WUQ4</accession>
<keyword evidence="2 4" id="KW-0413">Isomerase</keyword>
<dbReference type="RefSeq" id="WP_163286176.1">
    <property type="nucleotide sequence ID" value="NZ_JAAGVY010000033.1"/>
</dbReference>
<evidence type="ECO:0000256" key="1">
    <source>
        <dbReference type="ARBA" id="ARBA00010523"/>
    </source>
</evidence>
<dbReference type="GO" id="GO:0005975">
    <property type="term" value="P:carbohydrate metabolic process"/>
    <property type="evidence" value="ECO:0007669"/>
    <property type="project" value="InterPro"/>
</dbReference>
<dbReference type="Pfam" id="PF10432">
    <property type="entry name" value="bact-PGI_C"/>
    <property type="match status" value="1"/>
</dbReference>
<dbReference type="GO" id="GO:0004347">
    <property type="term" value="F:glucose-6-phosphate isomerase activity"/>
    <property type="evidence" value="ECO:0007669"/>
    <property type="project" value="InterPro"/>
</dbReference>
<evidence type="ECO:0000256" key="2">
    <source>
        <dbReference type="ARBA" id="ARBA00023235"/>
    </source>
</evidence>
<dbReference type="NCBIfam" id="TIGR02128">
    <property type="entry name" value="G6PI_arch"/>
    <property type="match status" value="1"/>
</dbReference>
<dbReference type="NCBIfam" id="NF006423">
    <property type="entry name" value="PRK08674.1-2"/>
    <property type="match status" value="1"/>
</dbReference>
<dbReference type="GO" id="GO:0097367">
    <property type="term" value="F:carbohydrate derivative binding"/>
    <property type="evidence" value="ECO:0007669"/>
    <property type="project" value="InterPro"/>
</dbReference>
<dbReference type="EMBL" id="JAAGVY010000033">
    <property type="protein sequence ID" value="NEN24781.1"/>
    <property type="molecule type" value="Genomic_DNA"/>
</dbReference>
<dbReference type="AlphaFoldDB" id="A0A7K3WUQ4"/>
<dbReference type="SUPFAM" id="SSF53697">
    <property type="entry name" value="SIS domain"/>
    <property type="match status" value="1"/>
</dbReference>
<dbReference type="InterPro" id="IPR019490">
    <property type="entry name" value="Glu6P/Mann6P_isomerase_C"/>
</dbReference>
<comment type="similarity">
    <text evidence="1">Belongs to the PGI/PMI family.</text>
</comment>
<feature type="domain" description="SIS" evidence="3">
    <location>
        <begin position="31"/>
        <end position="174"/>
    </location>
</feature>
<proteinExistence type="inferred from homology"/>
<comment type="caution">
    <text evidence="4">The sequence shown here is derived from an EMBL/GenBank/DDBJ whole genome shotgun (WGS) entry which is preliminary data.</text>
</comment>
<dbReference type="InterPro" id="IPR046348">
    <property type="entry name" value="SIS_dom_sf"/>
</dbReference>
<evidence type="ECO:0000313" key="5">
    <source>
        <dbReference type="Proteomes" id="UP000486602"/>
    </source>
</evidence>
<dbReference type="InterPro" id="IPR001347">
    <property type="entry name" value="SIS_dom"/>
</dbReference>
<dbReference type="NCBIfam" id="NF006426">
    <property type="entry name" value="PRK08674.1-6"/>
    <property type="match status" value="1"/>
</dbReference>
<dbReference type="Gene3D" id="3.40.50.10490">
    <property type="entry name" value="Glucose-6-phosphate isomerase like protein, domain 1"/>
    <property type="match status" value="2"/>
</dbReference>
<dbReference type="GO" id="GO:1901135">
    <property type="term" value="P:carbohydrate derivative metabolic process"/>
    <property type="evidence" value="ECO:0007669"/>
    <property type="project" value="InterPro"/>
</dbReference>
<keyword evidence="5" id="KW-1185">Reference proteome</keyword>
<evidence type="ECO:0000259" key="3">
    <source>
        <dbReference type="PROSITE" id="PS51464"/>
    </source>
</evidence>
<dbReference type="CDD" id="cd05637">
    <property type="entry name" value="SIS_PGI_PMI_2"/>
    <property type="match status" value="1"/>
</dbReference>